<comment type="caution">
    <text evidence="1">The sequence shown here is derived from an EMBL/GenBank/DDBJ whole genome shotgun (WGS) entry which is preliminary data.</text>
</comment>
<protein>
    <submittedName>
        <fullName evidence="1">Uncharacterized protein</fullName>
    </submittedName>
</protein>
<name>A0AAE3SXF2_9HYPH</name>
<evidence type="ECO:0000313" key="2">
    <source>
        <dbReference type="Proteomes" id="UP001208771"/>
    </source>
</evidence>
<dbReference type="InterPro" id="IPR036912">
    <property type="entry name" value="HasA_haem-bd_sf"/>
</dbReference>
<dbReference type="Gene3D" id="3.30.1500.10">
    <property type="entry name" value="Haem-binding HasA"/>
    <property type="match status" value="1"/>
</dbReference>
<keyword evidence="2" id="KW-1185">Reference proteome</keyword>
<evidence type="ECO:0000313" key="1">
    <source>
        <dbReference type="EMBL" id="MCX8999713.1"/>
    </source>
</evidence>
<dbReference type="SUPFAM" id="SSF54621">
    <property type="entry name" value="Heme-binding protein A (HasA)"/>
    <property type="match status" value="1"/>
</dbReference>
<dbReference type="Proteomes" id="UP001208771">
    <property type="component" value="Unassembled WGS sequence"/>
</dbReference>
<proteinExistence type="predicted"/>
<sequence>MSLLINLTDASADLEAYIDSYVAATASLANRYGTFYPSSAPYDQWIQGTNTSDYAAVLDGDFTAYSGGNLTGTADALTFGYGLTTDASGLTSVTNVELTFDFRDLNVNAGPDSFDYLVYGLIAGDASRVYDYFDDAGTIQVGTEADNTLYGYDATDYFYFEDNWGSDTINDFTDGEDYIVFDTSLWTNYADFADDATISGNTIAWDGNTITLAGFSGTLSSADFQFVADPATIA</sequence>
<dbReference type="EMBL" id="JANFPI010000010">
    <property type="protein sequence ID" value="MCX8999713.1"/>
    <property type="molecule type" value="Genomic_DNA"/>
</dbReference>
<reference evidence="1" key="1">
    <citation type="submission" date="2022-07" db="EMBL/GenBank/DDBJ databases">
        <title>Ectorhizobium quercum gen.nov., sp. nov.</title>
        <authorList>
            <person name="Ma T."/>
            <person name="Li Y."/>
        </authorList>
    </citation>
    <scope>NUCLEOTIDE SEQUENCE</scope>
    <source>
        <strain evidence="1">BDR2-2</strain>
    </source>
</reference>
<gene>
    <name evidence="1" type="ORF">NOF55_21645</name>
</gene>
<accession>A0AAE3SXF2</accession>
<organism evidence="1 2">
    <name type="scientific">Ectorhizobium quercum</name>
    <dbReference type="NCBI Taxonomy" id="2965071"/>
    <lineage>
        <taxon>Bacteria</taxon>
        <taxon>Pseudomonadati</taxon>
        <taxon>Pseudomonadota</taxon>
        <taxon>Alphaproteobacteria</taxon>
        <taxon>Hyphomicrobiales</taxon>
        <taxon>Rhizobiaceae</taxon>
        <taxon>Ectorhizobium</taxon>
    </lineage>
</organism>
<dbReference type="RefSeq" id="WP_306413209.1">
    <property type="nucleotide sequence ID" value="NZ_JANFPI010000010.1"/>
</dbReference>
<dbReference type="AlphaFoldDB" id="A0AAE3SXF2"/>